<keyword evidence="3" id="KW-0547">Nucleotide-binding</keyword>
<accession>A0ABV7GV53</accession>
<feature type="domain" description="Acetyl-coenzyme A synthetase N-terminal" evidence="6">
    <location>
        <begin position="45"/>
        <end position="100"/>
    </location>
</feature>
<evidence type="ECO:0000256" key="4">
    <source>
        <dbReference type="ARBA" id="ARBA00022840"/>
    </source>
</evidence>
<dbReference type="GO" id="GO:0030729">
    <property type="term" value="F:acetoacetate-CoA ligase activity"/>
    <property type="evidence" value="ECO:0007669"/>
    <property type="project" value="UniProtKB-EC"/>
</dbReference>
<dbReference type="InterPro" id="IPR045851">
    <property type="entry name" value="AMP-bd_C_sf"/>
</dbReference>
<dbReference type="EMBL" id="JBHRTB010000010">
    <property type="protein sequence ID" value="MFC3143396.1"/>
    <property type="molecule type" value="Genomic_DNA"/>
</dbReference>
<proteinExistence type="inferred from homology"/>
<evidence type="ECO:0000259" key="5">
    <source>
        <dbReference type="Pfam" id="PF00501"/>
    </source>
</evidence>
<dbReference type="InterPro" id="IPR020845">
    <property type="entry name" value="AMP-binding_CS"/>
</dbReference>
<comment type="caution">
    <text evidence="7">The sequence shown here is derived from an EMBL/GenBank/DDBJ whole genome shotgun (WGS) entry which is preliminary data.</text>
</comment>
<dbReference type="InterPro" id="IPR000873">
    <property type="entry name" value="AMP-dep_synth/lig_dom"/>
</dbReference>
<dbReference type="PANTHER" id="PTHR42921:SF1">
    <property type="entry name" value="ACETOACETYL-COA SYNTHETASE"/>
    <property type="match status" value="1"/>
</dbReference>
<dbReference type="Proteomes" id="UP001595632">
    <property type="component" value="Unassembled WGS sequence"/>
</dbReference>
<dbReference type="SUPFAM" id="SSF56801">
    <property type="entry name" value="Acetyl-CoA synthetase-like"/>
    <property type="match status" value="1"/>
</dbReference>
<evidence type="ECO:0000313" key="8">
    <source>
        <dbReference type="Proteomes" id="UP001595632"/>
    </source>
</evidence>
<dbReference type="InterPro" id="IPR042099">
    <property type="entry name" value="ANL_N_sf"/>
</dbReference>
<dbReference type="InterPro" id="IPR032387">
    <property type="entry name" value="ACAS_N"/>
</dbReference>
<organism evidence="7 8">
    <name type="scientific">Psychromarinibacter halotolerans</name>
    <dbReference type="NCBI Taxonomy" id="1775175"/>
    <lineage>
        <taxon>Bacteria</taxon>
        <taxon>Pseudomonadati</taxon>
        <taxon>Pseudomonadota</taxon>
        <taxon>Alphaproteobacteria</taxon>
        <taxon>Rhodobacterales</taxon>
        <taxon>Paracoccaceae</taxon>
        <taxon>Psychromarinibacter</taxon>
    </lineage>
</organism>
<dbReference type="PANTHER" id="PTHR42921">
    <property type="entry name" value="ACETOACETYL-COA SYNTHETASE"/>
    <property type="match status" value="1"/>
</dbReference>
<dbReference type="NCBIfam" id="NF002937">
    <property type="entry name" value="PRK03584.1"/>
    <property type="match status" value="1"/>
</dbReference>
<dbReference type="InterPro" id="IPR005914">
    <property type="entry name" value="Acac_CoA_synth"/>
</dbReference>
<reference evidence="8" key="1">
    <citation type="journal article" date="2019" name="Int. J. Syst. Evol. Microbiol.">
        <title>The Global Catalogue of Microorganisms (GCM) 10K type strain sequencing project: providing services to taxonomists for standard genome sequencing and annotation.</title>
        <authorList>
            <consortium name="The Broad Institute Genomics Platform"/>
            <consortium name="The Broad Institute Genome Sequencing Center for Infectious Disease"/>
            <person name="Wu L."/>
            <person name="Ma J."/>
        </authorList>
    </citation>
    <scope>NUCLEOTIDE SEQUENCE [LARGE SCALE GENOMIC DNA]</scope>
    <source>
        <strain evidence="8">KCTC 52366</strain>
    </source>
</reference>
<comment type="similarity">
    <text evidence="1">Belongs to the ATP-dependent AMP-binding enzyme family.</text>
</comment>
<name>A0ABV7GV53_9RHOB</name>
<evidence type="ECO:0000256" key="2">
    <source>
        <dbReference type="ARBA" id="ARBA00022598"/>
    </source>
</evidence>
<feature type="domain" description="AMP-dependent synthetase/ligase" evidence="5">
    <location>
        <begin position="106"/>
        <end position="484"/>
    </location>
</feature>
<protein>
    <submittedName>
        <fullName evidence="7">Acetoacetate--CoA ligase</fullName>
        <ecNumber evidence="7">6.2.1.16</ecNumber>
    </submittedName>
</protein>
<dbReference type="Gene3D" id="3.30.300.30">
    <property type="match status" value="1"/>
</dbReference>
<evidence type="ECO:0000313" key="7">
    <source>
        <dbReference type="EMBL" id="MFC3143396.1"/>
    </source>
</evidence>
<evidence type="ECO:0000256" key="3">
    <source>
        <dbReference type="ARBA" id="ARBA00022741"/>
    </source>
</evidence>
<dbReference type="PROSITE" id="PS00455">
    <property type="entry name" value="AMP_BINDING"/>
    <property type="match status" value="1"/>
</dbReference>
<dbReference type="EC" id="6.2.1.16" evidence="7"/>
<dbReference type="Gene3D" id="3.40.50.12780">
    <property type="entry name" value="N-terminal domain of ligase-like"/>
    <property type="match status" value="1"/>
</dbReference>
<gene>
    <name evidence="7" type="ORF">ACFOGP_11785</name>
</gene>
<dbReference type="Pfam" id="PF16177">
    <property type="entry name" value="ACAS_N"/>
    <property type="match status" value="1"/>
</dbReference>
<dbReference type="NCBIfam" id="TIGR01217">
    <property type="entry name" value="ac_ac_CoA_syn"/>
    <property type="match status" value="1"/>
</dbReference>
<dbReference type="RefSeq" id="WP_275630687.1">
    <property type="nucleotide sequence ID" value="NZ_JARGYD010000001.1"/>
</dbReference>
<keyword evidence="4" id="KW-0067">ATP-binding</keyword>
<evidence type="ECO:0000256" key="1">
    <source>
        <dbReference type="ARBA" id="ARBA00006432"/>
    </source>
</evidence>
<keyword evidence="2 7" id="KW-0436">Ligase</keyword>
<dbReference type="Pfam" id="PF00501">
    <property type="entry name" value="AMP-binding"/>
    <property type="match status" value="1"/>
</dbReference>
<sequence length="668" mass="73213">MTDIQTPPVAEGDILWQAGSDRLAGSNITRYMAWLADRGHRFEGYWDLWQWSVDDPAAFWLSIWDYFEILHDGEIDAVMTADPMPRTRWFTGTRLNYAEHVLRHETTGDPNRPMLHHSSELRPQATVSWAEVGASVRKLATALREMGIGPGDRVVAYMPNIPEAVIAMLATTAIGATWSSAAPEFGAQTVIDRFSQIEPKLIFVVDGYRYGGKDHDRGADLSRILGALPTVEQVVSVGHLDAASECFARETITWQAILNRPDVPREGFAYERVPSDHPLWVLFSSGTTGLPKPIVQGHHGIVLEHYKSAAFHFELGAGGALFFYSTTGWMVWNTLMWGPLMNGRAVLYDGHPAYPDAKLLWGIAADTKATVMGVSPTYIQMVRQQGIVPGRDFDLSALQSVMLVGSPSTPETFAWAYAAIGSDIWASSQSGGTEFCSGILAGSPLLPTRAGEIQAPGLGTAARAYSEDGQPVTDAVGELVIETPMPSMPLFFWGDTEFARYTDSYFDTYPGVWRHGDRVKFNAHGGAFVLGRSDATLNRFGVRIGSAEIYRTMETFPEITDSLIVCIEEPGGGYYMPLFVQMAEGHSLTDDLKAAIARRLRSERSPRHVPDEVVEAPEIPATLTGKKMEVPVRKLLLGDPPETVASRDATKNPGALDWFAAFAAARAG</sequence>
<evidence type="ECO:0000259" key="6">
    <source>
        <dbReference type="Pfam" id="PF16177"/>
    </source>
</evidence>
<keyword evidence="8" id="KW-1185">Reference proteome</keyword>